<protein>
    <recommendedName>
        <fullName evidence="2">Zn(2)-C6 fungal-type domain-containing protein</fullName>
    </recommendedName>
</protein>
<dbReference type="Gene3D" id="4.10.240.10">
    <property type="entry name" value="Zn(2)-C6 fungal-type DNA-binding domain"/>
    <property type="match status" value="1"/>
</dbReference>
<evidence type="ECO:0000313" key="4">
    <source>
        <dbReference type="Proteomes" id="UP001221757"/>
    </source>
</evidence>
<dbReference type="InterPro" id="IPR036864">
    <property type="entry name" value="Zn2-C6_fun-type_DNA-bd_sf"/>
</dbReference>
<reference evidence="3" key="1">
    <citation type="submission" date="2023-03" db="EMBL/GenBank/DDBJ databases">
        <title>Massive genome expansion in bonnet fungi (Mycena s.s.) driven by repeated elements and novel gene families across ecological guilds.</title>
        <authorList>
            <consortium name="Lawrence Berkeley National Laboratory"/>
            <person name="Harder C.B."/>
            <person name="Miyauchi S."/>
            <person name="Viragh M."/>
            <person name="Kuo A."/>
            <person name="Thoen E."/>
            <person name="Andreopoulos B."/>
            <person name="Lu D."/>
            <person name="Skrede I."/>
            <person name="Drula E."/>
            <person name="Henrissat B."/>
            <person name="Morin E."/>
            <person name="Kohler A."/>
            <person name="Barry K."/>
            <person name="LaButti K."/>
            <person name="Morin E."/>
            <person name="Salamov A."/>
            <person name="Lipzen A."/>
            <person name="Mereny Z."/>
            <person name="Hegedus B."/>
            <person name="Baldrian P."/>
            <person name="Stursova M."/>
            <person name="Weitz H."/>
            <person name="Taylor A."/>
            <person name="Grigoriev I.V."/>
            <person name="Nagy L.G."/>
            <person name="Martin F."/>
            <person name="Kauserud H."/>
        </authorList>
    </citation>
    <scope>NUCLEOTIDE SEQUENCE</scope>
    <source>
        <strain evidence="3">CBHHK067</strain>
    </source>
</reference>
<accession>A0AAD7D8X4</accession>
<dbReference type="GO" id="GO:0000981">
    <property type="term" value="F:DNA-binding transcription factor activity, RNA polymerase II-specific"/>
    <property type="evidence" value="ECO:0007669"/>
    <property type="project" value="InterPro"/>
</dbReference>
<comment type="caution">
    <text evidence="3">The sequence shown here is derived from an EMBL/GenBank/DDBJ whole genome shotgun (WGS) entry which is preliminary data.</text>
</comment>
<dbReference type="Pfam" id="PF00172">
    <property type="entry name" value="Zn_clus"/>
    <property type="match status" value="1"/>
</dbReference>
<dbReference type="InterPro" id="IPR001138">
    <property type="entry name" value="Zn2Cys6_DnaBD"/>
</dbReference>
<dbReference type="Proteomes" id="UP001221757">
    <property type="component" value="Unassembled WGS sequence"/>
</dbReference>
<name>A0AAD7D8X4_MYCRO</name>
<dbReference type="SUPFAM" id="SSF57701">
    <property type="entry name" value="Zn2/Cys6 DNA-binding domain"/>
    <property type="match status" value="1"/>
</dbReference>
<feature type="compositionally biased region" description="Polar residues" evidence="1">
    <location>
        <begin position="136"/>
        <end position="149"/>
    </location>
</feature>
<organism evidence="3 4">
    <name type="scientific">Mycena rosella</name>
    <name type="common">Pink bonnet</name>
    <name type="synonym">Agaricus rosellus</name>
    <dbReference type="NCBI Taxonomy" id="1033263"/>
    <lineage>
        <taxon>Eukaryota</taxon>
        <taxon>Fungi</taxon>
        <taxon>Dikarya</taxon>
        <taxon>Basidiomycota</taxon>
        <taxon>Agaricomycotina</taxon>
        <taxon>Agaricomycetes</taxon>
        <taxon>Agaricomycetidae</taxon>
        <taxon>Agaricales</taxon>
        <taxon>Marasmiineae</taxon>
        <taxon>Mycenaceae</taxon>
        <taxon>Mycena</taxon>
    </lineage>
</organism>
<dbReference type="GO" id="GO:0008270">
    <property type="term" value="F:zinc ion binding"/>
    <property type="evidence" value="ECO:0007669"/>
    <property type="project" value="InterPro"/>
</dbReference>
<evidence type="ECO:0000256" key="1">
    <source>
        <dbReference type="SAM" id="MobiDB-lite"/>
    </source>
</evidence>
<sequence>MACLNCRTPKVRCIPSEQPPKNPCARCVKLALKCVYVGNTSAIGESDQGLAAEPPPMSWKTPLNGPDFEWGRNPTPQTDAPAVSPPFSGSWSASPSASSQTEPEFGSTRPAHNPHPQAHWTPGHYSSADDPPFLTPSPSGSNLTSTNSGYHHPPGYGQSSSATRQPAPIFTLHREYELQTAHAREYLTARQRPTHPPPTWPAGQQDASADHALDPLYVNTEMQYFGQSFSNYNYAWSPDEGST</sequence>
<evidence type="ECO:0000313" key="3">
    <source>
        <dbReference type="EMBL" id="KAJ7685838.1"/>
    </source>
</evidence>
<feature type="domain" description="Zn(2)-C6 fungal-type" evidence="2">
    <location>
        <begin position="2"/>
        <end position="36"/>
    </location>
</feature>
<dbReference type="AlphaFoldDB" id="A0AAD7D8X4"/>
<proteinExistence type="predicted"/>
<keyword evidence="4" id="KW-1185">Reference proteome</keyword>
<dbReference type="CDD" id="cd00067">
    <property type="entry name" value="GAL4"/>
    <property type="match status" value="1"/>
</dbReference>
<dbReference type="PROSITE" id="PS50048">
    <property type="entry name" value="ZN2_CY6_FUNGAL_2"/>
    <property type="match status" value="1"/>
</dbReference>
<feature type="region of interest" description="Disordered" evidence="1">
    <location>
        <begin position="45"/>
        <end position="163"/>
    </location>
</feature>
<dbReference type="PROSITE" id="PS00463">
    <property type="entry name" value="ZN2_CY6_FUNGAL_1"/>
    <property type="match status" value="1"/>
</dbReference>
<dbReference type="EMBL" id="JARKIE010000102">
    <property type="protein sequence ID" value="KAJ7685838.1"/>
    <property type="molecule type" value="Genomic_DNA"/>
</dbReference>
<feature type="compositionally biased region" description="Low complexity" evidence="1">
    <location>
        <begin position="85"/>
        <end position="99"/>
    </location>
</feature>
<gene>
    <name evidence="3" type="ORF">B0H17DRAFT_1137320</name>
</gene>
<evidence type="ECO:0000259" key="2">
    <source>
        <dbReference type="PROSITE" id="PS50048"/>
    </source>
</evidence>